<keyword evidence="6" id="KW-1185">Reference proteome</keyword>
<sequence length="126" mass="14633">MSQTQDHSTNIPKKSSMGPFGLGDPEDRSLRKVEIEVCIPKRMREIAHKEKCTEEVKHFSECCKSSSVLMVVKCRNENSALKDCLGRWYHDEEFKSRCTEEYLNERSEYRRTGIGKKKTSKLPISM</sequence>
<feature type="compositionally biased region" description="Polar residues" evidence="4">
    <location>
        <begin position="1"/>
        <end position="13"/>
    </location>
</feature>
<keyword evidence="2" id="KW-1015">Disulfide bond</keyword>
<comment type="subcellular location">
    <subcellularLocation>
        <location evidence="3">Mitochondrion</location>
    </subcellularLocation>
</comment>
<evidence type="ECO:0000256" key="4">
    <source>
        <dbReference type="SAM" id="MobiDB-lite"/>
    </source>
</evidence>
<dbReference type="PANTHER" id="PTHR22977:SF5">
    <property type="entry name" value="COX ASSEMBLY MITOCHONDRIAL PROTEIN HOMOLOG"/>
    <property type="match status" value="1"/>
</dbReference>
<dbReference type="PANTHER" id="PTHR22977">
    <property type="entry name" value="COX ASSEMBLY MITOCHONDRIAL PROTEIN"/>
    <property type="match status" value="1"/>
</dbReference>
<dbReference type="Pfam" id="PF08583">
    <property type="entry name" value="Cmc1"/>
    <property type="match status" value="1"/>
</dbReference>
<accession>A0AAN7V4D0</accession>
<evidence type="ECO:0000256" key="3">
    <source>
        <dbReference type="RuleBase" id="RU364104"/>
    </source>
</evidence>
<comment type="caution">
    <text evidence="5">The sequence shown here is derived from an EMBL/GenBank/DDBJ whole genome shotgun (WGS) entry which is preliminary data.</text>
</comment>
<reference evidence="5 6" key="1">
    <citation type="journal article" date="2024" name="Insects">
        <title>An Improved Chromosome-Level Genome Assembly of the Firefly Pyrocoelia pectoralis.</title>
        <authorList>
            <person name="Fu X."/>
            <person name="Meyer-Rochow V.B."/>
            <person name="Ballantyne L."/>
            <person name="Zhu X."/>
        </authorList>
    </citation>
    <scope>NUCLEOTIDE SEQUENCE [LARGE SCALE GENOMIC DNA]</scope>
    <source>
        <strain evidence="5">XCY_ONT2</strain>
    </source>
</reference>
<dbReference type="AlphaFoldDB" id="A0AAN7V4D0"/>
<comment type="similarity">
    <text evidence="1 3">Belongs to the CMC family.</text>
</comment>
<dbReference type="GO" id="GO:0005739">
    <property type="term" value="C:mitochondrion"/>
    <property type="evidence" value="ECO:0007669"/>
    <property type="project" value="UniProtKB-SubCell"/>
</dbReference>
<dbReference type="InterPro" id="IPR013892">
    <property type="entry name" value="Cyt_c_biogenesis_Cmc1-like"/>
</dbReference>
<dbReference type="Proteomes" id="UP001329430">
    <property type="component" value="Chromosome 7"/>
</dbReference>
<evidence type="ECO:0000313" key="5">
    <source>
        <dbReference type="EMBL" id="KAK5640767.1"/>
    </source>
</evidence>
<evidence type="ECO:0000256" key="1">
    <source>
        <dbReference type="ARBA" id="ARBA00007347"/>
    </source>
</evidence>
<evidence type="ECO:0000313" key="6">
    <source>
        <dbReference type="Proteomes" id="UP001329430"/>
    </source>
</evidence>
<dbReference type="EMBL" id="JAVRBK010000007">
    <property type="protein sequence ID" value="KAK5640767.1"/>
    <property type="molecule type" value="Genomic_DNA"/>
</dbReference>
<keyword evidence="3" id="KW-0496">Mitochondrion</keyword>
<organism evidence="5 6">
    <name type="scientific">Pyrocoelia pectoralis</name>
    <dbReference type="NCBI Taxonomy" id="417401"/>
    <lineage>
        <taxon>Eukaryota</taxon>
        <taxon>Metazoa</taxon>
        <taxon>Ecdysozoa</taxon>
        <taxon>Arthropoda</taxon>
        <taxon>Hexapoda</taxon>
        <taxon>Insecta</taxon>
        <taxon>Pterygota</taxon>
        <taxon>Neoptera</taxon>
        <taxon>Endopterygota</taxon>
        <taxon>Coleoptera</taxon>
        <taxon>Polyphaga</taxon>
        <taxon>Elateriformia</taxon>
        <taxon>Elateroidea</taxon>
        <taxon>Lampyridae</taxon>
        <taxon>Lampyrinae</taxon>
        <taxon>Pyrocoelia</taxon>
    </lineage>
</organism>
<name>A0AAN7V4D0_9COLE</name>
<evidence type="ECO:0000256" key="2">
    <source>
        <dbReference type="ARBA" id="ARBA00023157"/>
    </source>
</evidence>
<proteinExistence type="inferred from homology"/>
<protein>
    <recommendedName>
        <fullName evidence="3">COX assembly mitochondrial protein</fullName>
    </recommendedName>
</protein>
<feature type="region of interest" description="Disordered" evidence="4">
    <location>
        <begin position="1"/>
        <end position="27"/>
    </location>
</feature>
<gene>
    <name evidence="5" type="ORF">RI129_009314</name>
</gene>